<accession>A0ACC1Y5P8</accession>
<gene>
    <name evidence="1" type="ORF">OWV82_010625</name>
</gene>
<keyword evidence="2" id="KW-1185">Reference proteome</keyword>
<comment type="caution">
    <text evidence="1">The sequence shown here is derived from an EMBL/GenBank/DDBJ whole genome shotgun (WGS) entry which is preliminary data.</text>
</comment>
<protein>
    <submittedName>
        <fullName evidence="1">GDSL esterase/lipase</fullName>
    </submittedName>
</protein>
<evidence type="ECO:0000313" key="1">
    <source>
        <dbReference type="EMBL" id="KAJ4719004.1"/>
    </source>
</evidence>
<sequence>MERRSEIWHLVTMVFMILSWSSLVINGEQKVPCYFIFGDSLYDNGNNNDLDTKAKANYPPYGIDFPAGPTGRFTNGRNTADIIAELLGFEEYIQSFASASGSDILKGVNYASGGAGIRDETASKNLGTVISMNKQLVNHQTTISDIVKIFGDEKKAKEHLRKCIYTVGIGSNDYINNYLLPQLYSTSRLYTPEQYATLLVQQYSHQLQSLYKKGARKVALFGIGPLGCTPGNIATYGRNGSLCIDFVNNEVQLFNTKLKTLVDDLNEKFQDAKFIYVNVFGISSAPLVGLHGLAVNNTPCCKVENIGHNNGVLTCIPHSTPCSIRFVHLFWDATHPTEAANLIVAGRAYVSLLPMDTHPMGIRRLARLNLKNGME</sequence>
<dbReference type="EMBL" id="CM051398">
    <property type="protein sequence ID" value="KAJ4719004.1"/>
    <property type="molecule type" value="Genomic_DNA"/>
</dbReference>
<reference evidence="1 2" key="1">
    <citation type="journal article" date="2023" name="Science">
        <title>Complex scaffold remodeling in plant triterpene biosynthesis.</title>
        <authorList>
            <person name="De La Pena R."/>
            <person name="Hodgson H."/>
            <person name="Liu J.C."/>
            <person name="Stephenson M.J."/>
            <person name="Martin A.C."/>
            <person name="Owen C."/>
            <person name="Harkess A."/>
            <person name="Leebens-Mack J."/>
            <person name="Jimenez L.E."/>
            <person name="Osbourn A."/>
            <person name="Sattely E.S."/>
        </authorList>
    </citation>
    <scope>NUCLEOTIDE SEQUENCE [LARGE SCALE GENOMIC DNA]</scope>
    <source>
        <strain evidence="2">cv. JPN11</strain>
        <tissue evidence="1">Leaf</tissue>
    </source>
</reference>
<evidence type="ECO:0000313" key="2">
    <source>
        <dbReference type="Proteomes" id="UP001164539"/>
    </source>
</evidence>
<dbReference type="Proteomes" id="UP001164539">
    <property type="component" value="Chromosome 5"/>
</dbReference>
<organism evidence="1 2">
    <name type="scientific">Melia azedarach</name>
    <name type="common">Chinaberry tree</name>
    <dbReference type="NCBI Taxonomy" id="155640"/>
    <lineage>
        <taxon>Eukaryota</taxon>
        <taxon>Viridiplantae</taxon>
        <taxon>Streptophyta</taxon>
        <taxon>Embryophyta</taxon>
        <taxon>Tracheophyta</taxon>
        <taxon>Spermatophyta</taxon>
        <taxon>Magnoliopsida</taxon>
        <taxon>eudicotyledons</taxon>
        <taxon>Gunneridae</taxon>
        <taxon>Pentapetalae</taxon>
        <taxon>rosids</taxon>
        <taxon>malvids</taxon>
        <taxon>Sapindales</taxon>
        <taxon>Meliaceae</taxon>
        <taxon>Melia</taxon>
    </lineage>
</organism>
<proteinExistence type="predicted"/>
<name>A0ACC1Y5P8_MELAZ</name>